<sequence length="164" mass="17329">MPNQTPVQVAWVTRDLDATEHMLTALLGAGKWTRMPGIHFGPDMCTLRGAPADFIADISLSYAGDLQLELIAPISGDSIYTEFLAASGPGMHHICTAAADEEAFADAVRAAEDAGAPVVMQGVMPGGMRFAYVGAAGAGVPYIEIAYIPPDIQAVFDYIKSEQQ</sequence>
<dbReference type="GO" id="GO:0016829">
    <property type="term" value="F:lyase activity"/>
    <property type="evidence" value="ECO:0007669"/>
    <property type="project" value="UniProtKB-KW"/>
</dbReference>
<dbReference type="Pfam" id="PF13669">
    <property type="entry name" value="Glyoxalase_4"/>
    <property type="match status" value="1"/>
</dbReference>
<accession>A0A172UN68</accession>
<dbReference type="AlphaFoldDB" id="A0A172UN68"/>
<evidence type="ECO:0000313" key="1">
    <source>
        <dbReference type="EMBL" id="ANE80453.1"/>
    </source>
</evidence>
<evidence type="ECO:0000313" key="2">
    <source>
        <dbReference type="Proteomes" id="UP000077143"/>
    </source>
</evidence>
<dbReference type="Proteomes" id="UP000077143">
    <property type="component" value="Chromosome"/>
</dbReference>
<dbReference type="InterPro" id="IPR029068">
    <property type="entry name" value="Glyas_Bleomycin-R_OHBP_Dase"/>
</dbReference>
<gene>
    <name evidence="1" type="ORF">A7U43_15090</name>
</gene>
<dbReference type="EMBL" id="CP015596">
    <property type="protein sequence ID" value="ANE80453.1"/>
    <property type="molecule type" value="Genomic_DNA"/>
</dbReference>
<keyword evidence="2" id="KW-1185">Reference proteome</keyword>
<organism evidence="1 2">
    <name type="scientific">Mycobacterium adipatum</name>
    <dbReference type="NCBI Taxonomy" id="1682113"/>
    <lineage>
        <taxon>Bacteria</taxon>
        <taxon>Bacillati</taxon>
        <taxon>Actinomycetota</taxon>
        <taxon>Actinomycetes</taxon>
        <taxon>Mycobacteriales</taxon>
        <taxon>Mycobacteriaceae</taxon>
        <taxon>Mycobacterium</taxon>
    </lineage>
</organism>
<dbReference type="SUPFAM" id="SSF54593">
    <property type="entry name" value="Glyoxalase/Bleomycin resistance protein/Dihydroxybiphenyl dioxygenase"/>
    <property type="match status" value="1"/>
</dbReference>
<protein>
    <submittedName>
        <fullName evidence="1">Lactoylglutathione lyase</fullName>
    </submittedName>
</protein>
<dbReference type="STRING" id="1682113.A7U43_15090"/>
<dbReference type="Gene3D" id="3.10.180.10">
    <property type="entry name" value="2,3-Dihydroxybiphenyl 1,2-Dioxygenase, domain 1"/>
    <property type="match status" value="1"/>
</dbReference>
<dbReference type="RefSeq" id="WP_067996712.1">
    <property type="nucleotide sequence ID" value="NZ_CP015596.1"/>
</dbReference>
<keyword evidence="1" id="KW-0456">Lyase</keyword>
<name>A0A172UN68_9MYCO</name>
<dbReference type="KEGG" id="madi:A7U43_15090"/>
<proteinExistence type="predicted"/>
<reference evidence="1 2" key="1">
    <citation type="submission" date="2016-05" db="EMBL/GenBank/DDBJ databases">
        <title>Complete genome sequence of a phthalic acid esters degrading Mycobacterium sp. YC-RL4.</title>
        <authorList>
            <person name="Ren L."/>
            <person name="Fan S."/>
            <person name="Ruth N."/>
            <person name="Jia Y."/>
            <person name="Wang J."/>
            <person name="Qiao C."/>
        </authorList>
    </citation>
    <scope>NUCLEOTIDE SEQUENCE [LARGE SCALE GENOMIC DNA]</scope>
    <source>
        <strain evidence="1 2">YC-RL4</strain>
    </source>
</reference>
<dbReference type="OrthoDB" id="4578369at2"/>